<dbReference type="InterPro" id="IPR046942">
    <property type="entry name" value="TET_oxygenase"/>
</dbReference>
<keyword evidence="14" id="KW-0539">Nucleus</keyword>
<feature type="compositionally biased region" description="Basic residues" evidence="19">
    <location>
        <begin position="654"/>
        <end position="665"/>
    </location>
</feature>
<dbReference type="EC" id="1.14.11.80" evidence="18"/>
<evidence type="ECO:0000256" key="7">
    <source>
        <dbReference type="ARBA" id="ARBA00022771"/>
    </source>
</evidence>
<evidence type="ECO:0000256" key="17">
    <source>
        <dbReference type="PROSITE-ProRule" id="PRU00509"/>
    </source>
</evidence>
<evidence type="ECO:0000256" key="11">
    <source>
        <dbReference type="ARBA" id="ARBA00023002"/>
    </source>
</evidence>
<feature type="region of interest" description="Disordered" evidence="19">
    <location>
        <begin position="1581"/>
        <end position="1628"/>
    </location>
</feature>
<keyword evidence="12 18" id="KW-0408">Iron</keyword>
<dbReference type="CDD" id="cd18897">
    <property type="entry name" value="TET3"/>
    <property type="match status" value="1"/>
</dbReference>
<keyword evidence="5" id="KW-0217">Developmental protein</keyword>
<dbReference type="InterPro" id="IPR002857">
    <property type="entry name" value="Znf_CXXC"/>
</dbReference>
<evidence type="ECO:0000259" key="20">
    <source>
        <dbReference type="PROSITE" id="PS51058"/>
    </source>
</evidence>
<comment type="similarity">
    <text evidence="3 18">Belongs to the TET family.</text>
</comment>
<dbReference type="GO" id="GO:0045944">
    <property type="term" value="P:positive regulation of transcription by RNA polymerase II"/>
    <property type="evidence" value="ECO:0007669"/>
    <property type="project" value="TreeGrafter"/>
</dbReference>
<dbReference type="PANTHER" id="PTHR23358:SF4">
    <property type="entry name" value="METHYLCYTOSINE DIOXYGENASE TET3"/>
    <property type="match status" value="1"/>
</dbReference>
<gene>
    <name evidence="22" type="primary">TET3</name>
</gene>
<protein>
    <recommendedName>
        <fullName evidence="18">Methylcytosine dioxygenase TET</fullName>
        <ecNumber evidence="18">1.14.11.80</ecNumber>
    </recommendedName>
</protein>
<evidence type="ECO:0000256" key="18">
    <source>
        <dbReference type="RuleBase" id="RU367064"/>
    </source>
</evidence>
<dbReference type="KEGG" id="emc:129341961"/>
<feature type="region of interest" description="Disordered" evidence="19">
    <location>
        <begin position="605"/>
        <end position="669"/>
    </location>
</feature>
<feature type="region of interest" description="Disordered" evidence="19">
    <location>
        <begin position="1936"/>
        <end position="1956"/>
    </location>
</feature>
<evidence type="ECO:0000256" key="6">
    <source>
        <dbReference type="ARBA" id="ARBA00022723"/>
    </source>
</evidence>
<keyword evidence="4" id="KW-0158">Chromosome</keyword>
<dbReference type="Pfam" id="PF12851">
    <property type="entry name" value="Tet_JBP"/>
    <property type="match status" value="1"/>
</dbReference>
<feature type="region of interest" description="Disordered" evidence="19">
    <location>
        <begin position="832"/>
        <end position="892"/>
    </location>
</feature>
<evidence type="ECO:0000256" key="3">
    <source>
        <dbReference type="ARBA" id="ARBA00007502"/>
    </source>
</evidence>
<dbReference type="InterPro" id="IPR040175">
    <property type="entry name" value="TET1/2/3"/>
</dbReference>
<dbReference type="GO" id="GO:0005634">
    <property type="term" value="C:nucleus"/>
    <property type="evidence" value="ECO:0007669"/>
    <property type="project" value="UniProtKB-UniRule"/>
</dbReference>
<dbReference type="GO" id="GO:0040029">
    <property type="term" value="P:epigenetic regulation of gene expression"/>
    <property type="evidence" value="ECO:0007669"/>
    <property type="project" value="InterPro"/>
</dbReference>
<comment type="function">
    <text evidence="18">Dioxygenase that catalyzes the conversion of the modified genomic base 5-methylcytosine (5mC) into 5-hydroxymethylcytosine (5hmC) and plays a key role in epigenetic chromatin reprogramming during embryonic development.</text>
</comment>
<dbReference type="GO" id="GO:0141166">
    <property type="term" value="P:chromosomal 5-methylcytosine DNA demethylation pathway"/>
    <property type="evidence" value="ECO:0007669"/>
    <property type="project" value="UniProtKB-UniRule"/>
</dbReference>
<feature type="region of interest" description="Disordered" evidence="19">
    <location>
        <begin position="1513"/>
        <end position="1539"/>
    </location>
</feature>
<comment type="catalytic activity">
    <reaction evidence="18">
        <text>a 5-methyl-2'-deoxycytidine in DNA + 2-oxoglutarate + O2 = a 5-hydroxymethyl-2'-deoxycytidine in DNA + succinate + CO2</text>
        <dbReference type="Rhea" id="RHEA:52636"/>
        <dbReference type="Rhea" id="RHEA-COMP:11370"/>
        <dbReference type="Rhea" id="RHEA-COMP:13315"/>
        <dbReference type="ChEBI" id="CHEBI:15379"/>
        <dbReference type="ChEBI" id="CHEBI:16526"/>
        <dbReference type="ChEBI" id="CHEBI:16810"/>
        <dbReference type="ChEBI" id="CHEBI:30031"/>
        <dbReference type="ChEBI" id="CHEBI:85454"/>
        <dbReference type="ChEBI" id="CHEBI:136731"/>
        <dbReference type="EC" id="1.14.11.80"/>
    </reaction>
</comment>
<dbReference type="InterPro" id="IPR024779">
    <property type="entry name" value="2OGFeDO_JBP1/TET_oxygenase_dom"/>
</dbReference>
<evidence type="ECO:0000256" key="13">
    <source>
        <dbReference type="ARBA" id="ARBA00023125"/>
    </source>
</evidence>
<proteinExistence type="inferred from homology"/>
<dbReference type="Proteomes" id="UP001190640">
    <property type="component" value="Chromosome 14"/>
</dbReference>
<evidence type="ECO:0000256" key="1">
    <source>
        <dbReference type="ARBA" id="ARBA00004123"/>
    </source>
</evidence>
<comment type="catalytic activity">
    <reaction evidence="15 18">
        <text>a 5-formyl-2'-deoxycytidine in DNA + 2-oxoglutarate + O2 = a 5-carboxyl-2'-deoxycytidine in DNA + succinate + CO2 + H(+)</text>
        <dbReference type="Rhea" id="RHEA:53832"/>
        <dbReference type="Rhea" id="RHEA-COMP:13656"/>
        <dbReference type="Rhea" id="RHEA-COMP:13657"/>
        <dbReference type="ChEBI" id="CHEBI:15378"/>
        <dbReference type="ChEBI" id="CHEBI:15379"/>
        <dbReference type="ChEBI" id="CHEBI:16526"/>
        <dbReference type="ChEBI" id="CHEBI:16810"/>
        <dbReference type="ChEBI" id="CHEBI:30031"/>
        <dbReference type="ChEBI" id="CHEBI:137731"/>
        <dbReference type="ChEBI" id="CHEBI:137732"/>
        <dbReference type="EC" id="1.14.11.80"/>
    </reaction>
</comment>
<accession>A0AA97KDR7</accession>
<dbReference type="GeneID" id="129341961"/>
<evidence type="ECO:0000256" key="10">
    <source>
        <dbReference type="ARBA" id="ARBA00022964"/>
    </source>
</evidence>
<dbReference type="RefSeq" id="XP_054853301.1">
    <property type="nucleotide sequence ID" value="XM_054997326.1"/>
</dbReference>
<reference evidence="22" key="1">
    <citation type="submission" date="2025-08" db="UniProtKB">
        <authorList>
            <consortium name="RefSeq"/>
        </authorList>
    </citation>
    <scope>IDENTIFICATION</scope>
    <source>
        <tissue evidence="22">Blood</tissue>
    </source>
</reference>
<feature type="region of interest" description="Disordered" evidence="19">
    <location>
        <begin position="25"/>
        <end position="47"/>
    </location>
</feature>
<feature type="region of interest" description="Disordered" evidence="19">
    <location>
        <begin position="1789"/>
        <end position="1827"/>
    </location>
</feature>
<evidence type="ECO:0000256" key="4">
    <source>
        <dbReference type="ARBA" id="ARBA00022454"/>
    </source>
</evidence>
<comment type="catalytic activity">
    <reaction evidence="16 18">
        <text>a 5-hydroxymethyl-2'-deoxycytidine in DNA + 2-oxoglutarate + O2 = a 5-formyl-2'-deoxycytidine in DNA + succinate + CO2 + H2O</text>
        <dbReference type="Rhea" id="RHEA:53828"/>
        <dbReference type="Rhea" id="RHEA-COMP:13315"/>
        <dbReference type="Rhea" id="RHEA-COMP:13656"/>
        <dbReference type="ChEBI" id="CHEBI:15377"/>
        <dbReference type="ChEBI" id="CHEBI:15379"/>
        <dbReference type="ChEBI" id="CHEBI:16526"/>
        <dbReference type="ChEBI" id="CHEBI:16810"/>
        <dbReference type="ChEBI" id="CHEBI:30031"/>
        <dbReference type="ChEBI" id="CHEBI:136731"/>
        <dbReference type="ChEBI" id="CHEBI:137731"/>
        <dbReference type="EC" id="1.14.11.80"/>
    </reaction>
</comment>
<evidence type="ECO:0000256" key="5">
    <source>
        <dbReference type="ARBA" id="ARBA00022473"/>
    </source>
</evidence>
<keyword evidence="6 18" id="KW-0479">Metal-binding</keyword>
<dbReference type="GO" id="GO:0005694">
    <property type="term" value="C:chromosome"/>
    <property type="evidence" value="ECO:0007669"/>
    <property type="project" value="UniProtKB-SubCell"/>
</dbReference>
<keyword evidence="11 18" id="KW-0560">Oxidoreductase</keyword>
<dbReference type="GO" id="GO:0070579">
    <property type="term" value="F:DNA 5-methylcytosine dioxygenase activity"/>
    <property type="evidence" value="ECO:0007669"/>
    <property type="project" value="UniProtKB-UniRule"/>
</dbReference>
<feature type="compositionally biased region" description="Polar residues" evidence="19">
    <location>
        <begin position="25"/>
        <end position="46"/>
    </location>
</feature>
<evidence type="ECO:0000313" key="22">
    <source>
        <dbReference type="RefSeq" id="XP_054853301.1"/>
    </source>
</evidence>
<feature type="compositionally biased region" description="Basic and acidic residues" evidence="19">
    <location>
        <begin position="553"/>
        <end position="563"/>
    </location>
</feature>
<feature type="region of interest" description="Disordered" evidence="19">
    <location>
        <begin position="553"/>
        <end position="574"/>
    </location>
</feature>
<feature type="domain" description="CXXC-type" evidence="20">
    <location>
        <begin position="49"/>
        <end position="90"/>
    </location>
</feature>
<keyword evidence="9" id="KW-0156">Chromatin regulator</keyword>
<dbReference type="CTD" id="200424"/>
<evidence type="ECO:0000313" key="21">
    <source>
        <dbReference type="Proteomes" id="UP001190640"/>
    </source>
</evidence>
<evidence type="ECO:0000256" key="2">
    <source>
        <dbReference type="ARBA" id="ARBA00004286"/>
    </source>
</evidence>
<feature type="compositionally biased region" description="Basic and acidic residues" evidence="19">
    <location>
        <begin position="1946"/>
        <end position="1955"/>
    </location>
</feature>
<keyword evidence="7 17" id="KW-0863">Zinc-finger</keyword>
<evidence type="ECO:0000256" key="9">
    <source>
        <dbReference type="ARBA" id="ARBA00022853"/>
    </source>
</evidence>
<dbReference type="SMART" id="SM01333">
    <property type="entry name" value="Tet_JBP"/>
    <property type="match status" value="1"/>
</dbReference>
<keyword evidence="13" id="KW-0238">DNA-binding</keyword>
<dbReference type="PROSITE" id="PS51058">
    <property type="entry name" value="ZF_CXXC"/>
    <property type="match status" value="1"/>
</dbReference>
<evidence type="ECO:0000256" key="19">
    <source>
        <dbReference type="SAM" id="MobiDB-lite"/>
    </source>
</evidence>
<comment type="subcellular location">
    <subcellularLocation>
        <location evidence="2">Chromosome</location>
    </subcellularLocation>
    <subcellularLocation>
        <location evidence="1">Nucleus</location>
    </subcellularLocation>
</comment>
<keyword evidence="21" id="KW-1185">Reference proteome</keyword>
<evidence type="ECO:0000256" key="16">
    <source>
        <dbReference type="ARBA" id="ARBA00049431"/>
    </source>
</evidence>
<evidence type="ECO:0000256" key="8">
    <source>
        <dbReference type="ARBA" id="ARBA00022833"/>
    </source>
</evidence>
<organism evidence="21 22">
    <name type="scientific">Eublepharis macularius</name>
    <name type="common">Leopard gecko</name>
    <name type="synonym">Cyrtodactylus macularius</name>
    <dbReference type="NCBI Taxonomy" id="481883"/>
    <lineage>
        <taxon>Eukaryota</taxon>
        <taxon>Metazoa</taxon>
        <taxon>Chordata</taxon>
        <taxon>Craniata</taxon>
        <taxon>Vertebrata</taxon>
        <taxon>Euteleostomi</taxon>
        <taxon>Lepidosauria</taxon>
        <taxon>Squamata</taxon>
        <taxon>Bifurcata</taxon>
        <taxon>Gekkota</taxon>
        <taxon>Eublepharidae</taxon>
        <taxon>Eublepharinae</taxon>
        <taxon>Eublepharis</taxon>
    </lineage>
</organism>
<evidence type="ECO:0000256" key="12">
    <source>
        <dbReference type="ARBA" id="ARBA00023004"/>
    </source>
</evidence>
<comment type="cofactor">
    <cofactor evidence="18">
        <name>Fe(2+)</name>
        <dbReference type="ChEBI" id="CHEBI:29033"/>
    </cofactor>
    <text evidence="18">Binds 1 Fe(2+) ion per subunit.</text>
</comment>
<feature type="compositionally biased region" description="Low complexity" evidence="19">
    <location>
        <begin position="622"/>
        <end position="631"/>
    </location>
</feature>
<evidence type="ECO:0000256" key="15">
    <source>
        <dbReference type="ARBA" id="ARBA00047840"/>
    </source>
</evidence>
<sequence length="1987" mass="218380">MKKIPFLSPVKDTCHYPDNGEMLSKSNGGFPTVTQDDSSGIGSDITTPPRKKRKRCKLCVPCLRKENCGTCTHCVNRRTSHQVCKMRKCEVLKKRKSGGLNQTGLECSSVDGPQTGQMEEGLFNHVEERRLNEGDGPGLANGGREQTAGKGAMIMETGTWLGSPHTEQKADWEGMPAALSQGDSTNANLEDAQNLVAFSAAAEAAMSSHGMGPPSSPSLLSMQLYEKFNAEMNRSGTGDGPAMPPSNSCPDIEDLNALKAALALAKHGMKPPNCNCDGPECPDYLEWLENKIKSATVEDQSCTPQLLNQASEPPLDNGANQKQVPAADEKLTLCPSEALPLSQSALNIAKEKNISLQTAIAIEALTQLSSVLPEAAKEAPPPPQSPLQAMAFTSKEQLVQPSTFPAHIPNSVLSVSSAELYQSQASKAYASHNLPQAPVSLASSSWQQGTKGAQEMAPYCLNRNNGHLDTSGLFPNCTSTPQKADFPEQWSEESKLKNNLWGLNSNPSLSSLASDPMAELEQLLGTAGHCIKTAFKRPDMMPGKVKAIKAKQEQLAQKDESPGYHKPASSSQQLSQLLQETNFHKKTQKVLQQHLHHKRSLFLDQNLPQGAPQEQLPSWWTPKSQQAQPQKSSEKSPKERKKKIQVEKGAQVKPVRKQVQIKKSKQKDSQPLFLPVRQISLEGLRSAAPLERLSKEMQPEQLLPGTPTKFLSPAQFTSSPTELSPLQKLLENRSPAPNSQEMCHPSQEESPCYYPENAACSSASLSSPVPGFAPCSSTGACSNGHEEAFHRPMNSTDHPLFAHNPITVDDKLEELIKQFEAEFGESFSLQNSELPAPGLLTDGSLPAQPPSPPHPLSSLSHSPEPPGGLDPAFQPSAAKDCTPPSMGTPNAGHKMFSLLPGAEQPFENPFAARSPKQIKIESSGAITVVSTTCFYSDENQNTDTASVEGTPTKDKVPLTPTLSGFLESPLKYLDTPTKSLLDTPAKRAQAEFPTCDCVEQIVEKDEGPYYTHLGSGPTVASIRELMEDRYGEKGKAIRIEKVIYTGKEGKSSRGCPIAKWVIRRHNSDEKLLCLVRHRAGHHCQNAVIIILILAWEGIPRTLGDTLYQELTDTLTKYGNPTTRRCGLNDDRTCACQGKDPNSCGASFSFGCSWSMYFNGCKYARSKTPRKFRLIGDNPKEEEVLRRSFQDLATEVAPLYKKLAPHAYQNQVNNEDIAIDCRLGLKEGRPFSGVTACMDFCAHAHKDQHNLYNGCTVVCTLTKEDNRTIGQIPEDEQLHVLPLYKMSPTDEFGSEENQAAKVGSGAIQVLTSFPREVRKLPEPAKSCRQRQLEARKAAAEKKKMQKEKLITPEKIKQEVLEIPALQQNADAALKGGFPQQSVKPSIKVEPQNHYNTFKYNGNAVVESYSVLGNCRPSDPYSMNSVYSYHSYYAQPNLPSMNGLHSKFSLPSFGYYGFSSNHMFHSQFLNYGDTRTAPWLNNSYEKKPDVQMLQDNLSHAYRNSEIADEVPPTVRNKNHHQRTYERASRHTGKTVAVPQRSNSVPAEVLPFAQNANCFNNRTIKQEPVDSLSHMECIQRAASVSGHNSSLKSSDLSLSSQNGGTEQRWSPYKANRNESSFGRTSDTESPWNMFTPSDNAGVLSANTQNKSNLFSSHSNTTRLPQSHLLEKQWNLFPGEGQPLPLGSDVLGKSWSPCKANENSLVFSSSTNSNFQEKPWNLGQLNYGSSQGSSRVQEEFWGSVKVDDRRTPTPGTGLHNRPWSSFGSLSTMASGVCGEKPFTSLKAEGSAMLPGAGHQERPPWDPFGLDDSMEESADKNIKEEGGEDREEEEEIWSDSEHNFLDENIGGVAVAPAHGSILIECARRELHATTPLKKPNRCHPTRISLVFYQHKNLNQPNHGLALWEAKMKQLAERARARQEEAARLGLQQDIKAFGKKRKWGGGLATEPQHREKKDSVPTRQALAIPTNSAITVSSYAYTKVTGPYSRWI</sequence>
<dbReference type="GO" id="GO:0008270">
    <property type="term" value="F:zinc ion binding"/>
    <property type="evidence" value="ECO:0007669"/>
    <property type="project" value="UniProtKB-UniRule"/>
</dbReference>
<comment type="cofactor">
    <cofactor evidence="18">
        <name>Zn(2+)</name>
        <dbReference type="ChEBI" id="CHEBI:29105"/>
    </cofactor>
    <text evidence="18">The zinc ions have a structural role.</text>
</comment>
<evidence type="ECO:0000256" key="14">
    <source>
        <dbReference type="ARBA" id="ARBA00023242"/>
    </source>
</evidence>
<dbReference type="GO" id="GO:0003677">
    <property type="term" value="F:DNA binding"/>
    <property type="evidence" value="ECO:0007669"/>
    <property type="project" value="InterPro"/>
</dbReference>
<dbReference type="PANTHER" id="PTHR23358">
    <property type="entry name" value="METHYLCYTOSINE DIOXYGENASE TET"/>
    <property type="match status" value="1"/>
</dbReference>
<name>A0AA97KDR7_EUBMA</name>
<keyword evidence="8 18" id="KW-0862">Zinc</keyword>
<feature type="compositionally biased region" description="Low complexity" evidence="19">
    <location>
        <begin position="1586"/>
        <end position="1597"/>
    </location>
</feature>
<feature type="compositionally biased region" description="Polar residues" evidence="19">
    <location>
        <begin position="1614"/>
        <end position="1628"/>
    </location>
</feature>
<keyword evidence="10 18" id="KW-0223">Dioxygenase</keyword>